<dbReference type="InterPro" id="IPR011545">
    <property type="entry name" value="DEAD/DEAH_box_helicase_dom"/>
</dbReference>
<dbReference type="GO" id="GO:0016787">
    <property type="term" value="F:hydrolase activity"/>
    <property type="evidence" value="ECO:0007669"/>
    <property type="project" value="UniProtKB-KW"/>
</dbReference>
<protein>
    <recommendedName>
        <fullName evidence="5">DEAD/DEAH-box helicase domain-containing protein</fullName>
    </recommendedName>
</protein>
<evidence type="ECO:0000256" key="3">
    <source>
        <dbReference type="ARBA" id="ARBA00022806"/>
    </source>
</evidence>
<keyword evidence="2" id="KW-0378">Hydrolase</keyword>
<keyword evidence="1" id="KW-0547">Nucleotide-binding</keyword>
<organism evidence="6 7">
    <name type="scientific">Candidatus Dojkabacteria bacterium</name>
    <dbReference type="NCBI Taxonomy" id="2099670"/>
    <lineage>
        <taxon>Bacteria</taxon>
        <taxon>Candidatus Dojkabacteria</taxon>
    </lineage>
</organism>
<gene>
    <name evidence="6" type="ORF">KC909_00525</name>
</gene>
<name>A0A955RIK8_9BACT</name>
<dbReference type="PANTHER" id="PTHR18934:SF99">
    <property type="entry name" value="ATP-DEPENDENT RNA HELICASE DHX37-RELATED"/>
    <property type="match status" value="1"/>
</dbReference>
<dbReference type="EMBL" id="JAGQLK010000006">
    <property type="protein sequence ID" value="MCA9382828.1"/>
    <property type="molecule type" value="Genomic_DNA"/>
</dbReference>
<dbReference type="PANTHER" id="PTHR18934">
    <property type="entry name" value="ATP-DEPENDENT RNA HELICASE"/>
    <property type="match status" value="1"/>
</dbReference>
<dbReference type="GO" id="GO:0003723">
    <property type="term" value="F:RNA binding"/>
    <property type="evidence" value="ECO:0007669"/>
    <property type="project" value="TreeGrafter"/>
</dbReference>
<evidence type="ECO:0000313" key="7">
    <source>
        <dbReference type="Proteomes" id="UP000783287"/>
    </source>
</evidence>
<evidence type="ECO:0000259" key="5">
    <source>
        <dbReference type="Pfam" id="PF00270"/>
    </source>
</evidence>
<evidence type="ECO:0000256" key="1">
    <source>
        <dbReference type="ARBA" id="ARBA00022741"/>
    </source>
</evidence>
<dbReference type="Proteomes" id="UP000783287">
    <property type="component" value="Unassembled WGS sequence"/>
</dbReference>
<dbReference type="Pfam" id="PF00270">
    <property type="entry name" value="DEAD"/>
    <property type="match status" value="1"/>
</dbReference>
<sequence length="684" mass="74696">METLSIDTTQLLDYDPAASPEVNIQRSLAYDTLSDMVATNDCTLLTGELGSGKTLVASIVLRDMAAQNGSRAFMASPFRDLAIGTINSLGWACDSVEGIDLHIGGINNATETTRLEIGTTRIIWNDLVANFDEYCTAEVPFYSTIFFDETHTNTVELYMSLGLLDSVNYIRGQSGLPPVKVVLGSGTPNKGLYEHYSREGNVLNLEGTPHELNMNLLDNNSQNSAGRAFRSGDYTGVVEDAAGIAAGMLEDGPVLSFMPGLGEINHFLKTLKVLGIDMRQYGYMVVTGSTDPREKEGLFTEGPGLIIGTSTLINGVNLPQVAHVLDLGIQRTALYRVKQNHTQLKDSVKPNDLVIQGANRAGRSQPGNAVVMQTANEYKAAPANNHAAIISDDIRPYMAAVMRLGFDSEEFVRNLPGLGEVISGLQHFGKRLDSLLDSLVELGFITTQGGEYQLTFDGEIYTDVNFSKPEAARLFIDGMRESNGYHRGTTAIAALMDRDRHFFSGSPLAVSTLEGLASVWNTYIAQGDVAARYAFAEQNGLIFQNWENAVAIIEGANAVYPEAEIGLPEIDMSPEFLDFFNPLYVTAFHKGLMINRRRGEYTQAGAGVNYRALGIPKNHMRERFLISPACIILPDKQNMILSSVHPVTLQDIWKSNIPGLRRSGKGGTKTFIRVASQGRDIRIN</sequence>
<evidence type="ECO:0000256" key="4">
    <source>
        <dbReference type="ARBA" id="ARBA00022840"/>
    </source>
</evidence>
<comment type="caution">
    <text evidence="6">The sequence shown here is derived from an EMBL/GenBank/DDBJ whole genome shotgun (WGS) entry which is preliminary data.</text>
</comment>
<dbReference type="AlphaFoldDB" id="A0A955RIK8"/>
<reference evidence="6" key="1">
    <citation type="submission" date="2020-04" db="EMBL/GenBank/DDBJ databases">
        <authorList>
            <person name="Zhang T."/>
        </authorList>
    </citation>
    <scope>NUCLEOTIDE SEQUENCE</scope>
    <source>
        <strain evidence="6">HKST-UBA14</strain>
    </source>
</reference>
<dbReference type="GO" id="GO:0005524">
    <property type="term" value="F:ATP binding"/>
    <property type="evidence" value="ECO:0007669"/>
    <property type="project" value="UniProtKB-KW"/>
</dbReference>
<accession>A0A955RIK8</accession>
<evidence type="ECO:0000313" key="6">
    <source>
        <dbReference type="EMBL" id="MCA9382828.1"/>
    </source>
</evidence>
<dbReference type="GO" id="GO:0004386">
    <property type="term" value="F:helicase activity"/>
    <property type="evidence" value="ECO:0007669"/>
    <property type="project" value="UniProtKB-KW"/>
</dbReference>
<keyword evidence="4" id="KW-0067">ATP-binding</keyword>
<dbReference type="SUPFAM" id="SSF52540">
    <property type="entry name" value="P-loop containing nucleoside triphosphate hydrolases"/>
    <property type="match status" value="1"/>
</dbReference>
<dbReference type="InterPro" id="IPR027417">
    <property type="entry name" value="P-loop_NTPase"/>
</dbReference>
<keyword evidence="3" id="KW-0347">Helicase</keyword>
<dbReference type="Gene3D" id="3.40.50.300">
    <property type="entry name" value="P-loop containing nucleotide triphosphate hydrolases"/>
    <property type="match status" value="2"/>
</dbReference>
<reference evidence="6" key="2">
    <citation type="journal article" date="2021" name="Microbiome">
        <title>Successional dynamics and alternative stable states in a saline activated sludge microbial community over 9 years.</title>
        <authorList>
            <person name="Wang Y."/>
            <person name="Ye J."/>
            <person name="Ju F."/>
            <person name="Liu L."/>
            <person name="Boyd J.A."/>
            <person name="Deng Y."/>
            <person name="Parks D.H."/>
            <person name="Jiang X."/>
            <person name="Yin X."/>
            <person name="Woodcroft B.J."/>
            <person name="Tyson G.W."/>
            <person name="Hugenholtz P."/>
            <person name="Polz M.F."/>
            <person name="Zhang T."/>
        </authorList>
    </citation>
    <scope>NUCLEOTIDE SEQUENCE</scope>
    <source>
        <strain evidence="6">HKST-UBA14</strain>
    </source>
</reference>
<proteinExistence type="predicted"/>
<evidence type="ECO:0000256" key="2">
    <source>
        <dbReference type="ARBA" id="ARBA00022801"/>
    </source>
</evidence>
<feature type="domain" description="DEAD/DEAH-box helicase" evidence="5">
    <location>
        <begin position="39"/>
        <end position="190"/>
    </location>
</feature>